<name>C4XGQ0_SOLM1</name>
<dbReference type="Proteomes" id="UP000009071">
    <property type="component" value="Chromosome"/>
</dbReference>
<dbReference type="PANTHER" id="PTHR36455:SF1">
    <property type="entry name" value="BLR8292 PROTEIN"/>
    <property type="match status" value="1"/>
</dbReference>
<dbReference type="KEGG" id="dma:DMR_27370"/>
<reference evidence="3 7" key="1">
    <citation type="journal article" date="2009" name="Genome Res.">
        <title>Whole genome sequence of Desulfovibrio magneticus strain RS-1 revealed common gene clusters in magnetotactic bacteria.</title>
        <authorList>
            <person name="Nakazawa H."/>
            <person name="Arakaki A."/>
            <person name="Narita-Yamada S."/>
            <person name="Yashiro I."/>
            <person name="Jinno K."/>
            <person name="Aoki N."/>
            <person name="Tsuruyama A."/>
            <person name="Okamura Y."/>
            <person name="Tanikawa S."/>
            <person name="Fujita N."/>
            <person name="Takeyama H."/>
            <person name="Matsunaga T."/>
        </authorList>
    </citation>
    <scope>NUCLEOTIDE SEQUENCE [LARGE SCALE GENOMIC DNA]</scope>
    <source>
        <strain evidence="7">ATCC 700980 / DSM 13731 / RS-1</strain>
        <strain evidence="3">RS-1</strain>
    </source>
</reference>
<dbReference type="RefSeq" id="WP_012750477.1">
    <property type="nucleotide sequence ID" value="NC_012796.1"/>
</dbReference>
<protein>
    <submittedName>
        <fullName evidence="3">Putative transposase orf2 for insertion sequence element</fullName>
    </submittedName>
</protein>
<dbReference type="eggNOG" id="COG3436">
    <property type="taxonomic scope" value="Bacteria"/>
</dbReference>
<gene>
    <name evidence="1" type="ordered locus">DMR_09120</name>
    <name evidence="2" type="ordered locus">DMR_09190</name>
    <name evidence="3" type="ordered locus">DMR_27170</name>
    <name evidence="4" type="ordered locus">DMR_27370</name>
    <name evidence="5" type="ordered locus">DMR_40720</name>
    <name evidence="6" type="ordered locus">DMR_41520</name>
</gene>
<dbReference type="EMBL" id="AP010904">
    <property type="protein sequence ID" value="BAH76208.1"/>
    <property type="molecule type" value="Genomic_DNA"/>
</dbReference>
<evidence type="ECO:0000313" key="1">
    <source>
        <dbReference type="EMBL" id="BAH74403.1"/>
    </source>
</evidence>
<accession>C4XGQ0</accession>
<keyword evidence="7" id="KW-1185">Reference proteome</keyword>
<dbReference type="EMBL" id="AP010904">
    <property type="protein sequence ID" value="BAH77643.1"/>
    <property type="molecule type" value="Genomic_DNA"/>
</dbReference>
<dbReference type="KEGG" id="dma:DMR_09120"/>
<dbReference type="InterPro" id="IPR008878">
    <property type="entry name" value="Transposase_IS66_Orf2"/>
</dbReference>
<dbReference type="KEGG" id="dma:DMR_41520"/>
<evidence type="ECO:0000313" key="4">
    <source>
        <dbReference type="EMBL" id="BAH76228.1"/>
    </source>
</evidence>
<dbReference type="KEGG" id="dma:DMR_09190"/>
<evidence type="ECO:0000313" key="7">
    <source>
        <dbReference type="Proteomes" id="UP000009071"/>
    </source>
</evidence>
<dbReference type="EMBL" id="AP010904">
    <property type="protein sequence ID" value="BAH77563.1"/>
    <property type="molecule type" value="Genomic_DNA"/>
</dbReference>
<evidence type="ECO:0000313" key="3">
    <source>
        <dbReference type="EMBL" id="BAH76208.1"/>
    </source>
</evidence>
<proteinExistence type="predicted"/>
<dbReference type="OrthoDB" id="9801450at2"/>
<dbReference type="STRING" id="573370.DMR_09120"/>
<evidence type="ECO:0000313" key="2">
    <source>
        <dbReference type="EMBL" id="BAH74410.1"/>
    </source>
</evidence>
<dbReference type="PANTHER" id="PTHR36455">
    <property type="match status" value="1"/>
</dbReference>
<dbReference type="HOGENOM" id="CLU_128110_0_1_7"/>
<organism evidence="3 7">
    <name type="scientific">Solidesulfovibrio magneticus (strain ATCC 700980 / DSM 13731 / RS-1)</name>
    <name type="common">Desulfovibrio magneticus</name>
    <dbReference type="NCBI Taxonomy" id="573370"/>
    <lineage>
        <taxon>Bacteria</taxon>
        <taxon>Pseudomonadati</taxon>
        <taxon>Thermodesulfobacteriota</taxon>
        <taxon>Desulfovibrionia</taxon>
        <taxon>Desulfovibrionales</taxon>
        <taxon>Desulfovibrionaceae</taxon>
        <taxon>Solidesulfovibrio</taxon>
    </lineage>
</organism>
<dbReference type="EMBL" id="AP010904">
    <property type="protein sequence ID" value="BAH74410.1"/>
    <property type="molecule type" value="Genomic_DNA"/>
</dbReference>
<dbReference type="NCBIfam" id="NF033819">
    <property type="entry name" value="IS66_TnpB"/>
    <property type="match status" value="1"/>
</dbReference>
<dbReference type="AlphaFoldDB" id="C4XGQ0"/>
<dbReference type="KEGG" id="dma:DMR_40720"/>
<evidence type="ECO:0000313" key="6">
    <source>
        <dbReference type="EMBL" id="BAH77643.1"/>
    </source>
</evidence>
<dbReference type="EMBL" id="AP010904">
    <property type="protein sequence ID" value="BAH74403.1"/>
    <property type="molecule type" value="Genomic_DNA"/>
</dbReference>
<sequence>MMSPVSGVRVYLALGATDMRKSIDGLSILVSRQLQLDPFAGHLFGFCNRSRTIIKLLYWDRNGFCLWHKRLERHVFRWPTREAEVLAIDSRQLAWLLDGLDPLAVTGHSRLEYSTLF</sequence>
<dbReference type="EMBL" id="AP010904">
    <property type="protein sequence ID" value="BAH76228.1"/>
    <property type="molecule type" value="Genomic_DNA"/>
</dbReference>
<dbReference type="Pfam" id="PF05717">
    <property type="entry name" value="TnpB_IS66"/>
    <property type="match status" value="1"/>
</dbReference>
<dbReference type="KEGG" id="dma:DMR_27170"/>
<evidence type="ECO:0000313" key="5">
    <source>
        <dbReference type="EMBL" id="BAH77563.1"/>
    </source>
</evidence>